<dbReference type="Proteomes" id="UP001443914">
    <property type="component" value="Unassembled WGS sequence"/>
</dbReference>
<evidence type="ECO:0000313" key="1">
    <source>
        <dbReference type="EMBL" id="KAK9665934.1"/>
    </source>
</evidence>
<proteinExistence type="predicted"/>
<keyword evidence="2" id="KW-1185">Reference proteome</keyword>
<sequence>MEDFDMMAEQMMMNGGADGGAMELDDFDDDESSVLKVGEEKEIELDLKKKLLKDGECWNTPDNCDEVEVSSTRRKHGV</sequence>
<dbReference type="EMBL" id="JBDFQZ010000014">
    <property type="protein sequence ID" value="KAK9665934.1"/>
    <property type="molecule type" value="Genomic_DNA"/>
</dbReference>
<name>A0AAW1GY11_SAPOF</name>
<gene>
    <name evidence="1" type="ORF">RND81_14G147100</name>
</gene>
<evidence type="ECO:0000313" key="2">
    <source>
        <dbReference type="Proteomes" id="UP001443914"/>
    </source>
</evidence>
<protein>
    <submittedName>
        <fullName evidence="1">Uncharacterized protein</fullName>
    </submittedName>
</protein>
<organism evidence="1 2">
    <name type="scientific">Saponaria officinalis</name>
    <name type="common">Common soapwort</name>
    <name type="synonym">Lychnis saponaria</name>
    <dbReference type="NCBI Taxonomy" id="3572"/>
    <lineage>
        <taxon>Eukaryota</taxon>
        <taxon>Viridiplantae</taxon>
        <taxon>Streptophyta</taxon>
        <taxon>Embryophyta</taxon>
        <taxon>Tracheophyta</taxon>
        <taxon>Spermatophyta</taxon>
        <taxon>Magnoliopsida</taxon>
        <taxon>eudicotyledons</taxon>
        <taxon>Gunneridae</taxon>
        <taxon>Pentapetalae</taxon>
        <taxon>Caryophyllales</taxon>
        <taxon>Caryophyllaceae</taxon>
        <taxon>Caryophylleae</taxon>
        <taxon>Saponaria</taxon>
    </lineage>
</organism>
<dbReference type="AlphaFoldDB" id="A0AAW1GY11"/>
<accession>A0AAW1GY11</accession>
<reference evidence="1" key="1">
    <citation type="submission" date="2024-03" db="EMBL/GenBank/DDBJ databases">
        <title>WGS assembly of Saponaria officinalis var. Norfolk2.</title>
        <authorList>
            <person name="Jenkins J."/>
            <person name="Shu S."/>
            <person name="Grimwood J."/>
            <person name="Barry K."/>
            <person name="Goodstein D."/>
            <person name="Schmutz J."/>
            <person name="Leebens-Mack J."/>
            <person name="Osbourn A."/>
        </authorList>
    </citation>
    <scope>NUCLEOTIDE SEQUENCE [LARGE SCALE GENOMIC DNA]</scope>
    <source>
        <strain evidence="1">JIC</strain>
    </source>
</reference>
<comment type="caution">
    <text evidence="1">The sequence shown here is derived from an EMBL/GenBank/DDBJ whole genome shotgun (WGS) entry which is preliminary data.</text>
</comment>